<evidence type="ECO:0008006" key="4">
    <source>
        <dbReference type="Google" id="ProtNLM"/>
    </source>
</evidence>
<evidence type="ECO:0000313" key="2">
    <source>
        <dbReference type="EMBL" id="MFC5721029.1"/>
    </source>
</evidence>
<name>A0ABW0Z1Y6_9ACTN</name>
<dbReference type="EMBL" id="JBHSPB010000006">
    <property type="protein sequence ID" value="MFC5721029.1"/>
    <property type="molecule type" value="Genomic_DNA"/>
</dbReference>
<evidence type="ECO:0000256" key="1">
    <source>
        <dbReference type="SAM" id="MobiDB-lite"/>
    </source>
</evidence>
<comment type="caution">
    <text evidence="2">The sequence shown here is derived from an EMBL/GenBank/DDBJ whole genome shotgun (WGS) entry which is preliminary data.</text>
</comment>
<reference evidence="3" key="1">
    <citation type="journal article" date="2019" name="Int. J. Syst. Evol. Microbiol.">
        <title>The Global Catalogue of Microorganisms (GCM) 10K type strain sequencing project: providing services to taxonomists for standard genome sequencing and annotation.</title>
        <authorList>
            <consortium name="The Broad Institute Genomics Platform"/>
            <consortium name="The Broad Institute Genome Sequencing Center for Infectious Disease"/>
            <person name="Wu L."/>
            <person name="Ma J."/>
        </authorList>
    </citation>
    <scope>NUCLEOTIDE SEQUENCE [LARGE SCALE GENOMIC DNA]</scope>
    <source>
        <strain evidence="3">CGMCC 4.7304</strain>
    </source>
</reference>
<feature type="region of interest" description="Disordered" evidence="1">
    <location>
        <begin position="68"/>
        <end position="111"/>
    </location>
</feature>
<evidence type="ECO:0000313" key="3">
    <source>
        <dbReference type="Proteomes" id="UP001596083"/>
    </source>
</evidence>
<sequence length="316" mass="34608">MAAAVAIGTGVGACNAVRTGHEAPRPVHEGSGPTPFPEIVFSQAEQTSLRRAEDRLVEQCMRQKGVDYRTPQGWSPSAPENPYGLLSRPQAESRGYPLPTAGGPSPEAGQRLTGRQRSALLGTEKYQRNIPLPEGGELAVRTDGCFYSAQKELYGEDWKPLLHTFETLTGDVVNKVRNDERFKKAERQWATCMRTAQFPVTALGSVIPDAMDALERVRNDKKATARLNDELRSQAVHDADCQQQVRLPSLAEQAQHDAKKNVLGDKWHAELGQLHALRERALATARHLTPTAESHPGVSRPEGRVSAAGGRHHGVR</sequence>
<organism evidence="2 3">
    <name type="scientific">Streptomyces gamaensis</name>
    <dbReference type="NCBI Taxonomy" id="1763542"/>
    <lineage>
        <taxon>Bacteria</taxon>
        <taxon>Bacillati</taxon>
        <taxon>Actinomycetota</taxon>
        <taxon>Actinomycetes</taxon>
        <taxon>Kitasatosporales</taxon>
        <taxon>Streptomycetaceae</taxon>
        <taxon>Streptomyces</taxon>
    </lineage>
</organism>
<keyword evidence="3" id="KW-1185">Reference proteome</keyword>
<proteinExistence type="predicted"/>
<dbReference type="RefSeq" id="WP_390316237.1">
    <property type="nucleotide sequence ID" value="NZ_JBHSPB010000006.1"/>
</dbReference>
<dbReference type="Proteomes" id="UP001596083">
    <property type="component" value="Unassembled WGS sequence"/>
</dbReference>
<feature type="region of interest" description="Disordered" evidence="1">
    <location>
        <begin position="289"/>
        <end position="316"/>
    </location>
</feature>
<accession>A0ABW0Z1Y6</accession>
<protein>
    <recommendedName>
        <fullName evidence="4">Lipoprotein</fullName>
    </recommendedName>
</protein>
<gene>
    <name evidence="2" type="ORF">ACFP1Z_12710</name>
</gene>